<dbReference type="Gene3D" id="3.30.10.20">
    <property type="match status" value="7"/>
</dbReference>
<dbReference type="Gene3D" id="2.130.10.130">
    <property type="entry name" value="Integrin alpha, N-terminal"/>
    <property type="match status" value="2"/>
</dbReference>
<feature type="domain" description="PASTA" evidence="2">
    <location>
        <begin position="310"/>
        <end position="374"/>
    </location>
</feature>
<name>A0AA96JXK2_9BACT</name>
<evidence type="ECO:0000259" key="2">
    <source>
        <dbReference type="PROSITE" id="PS51178"/>
    </source>
</evidence>
<dbReference type="Pfam" id="PF13517">
    <property type="entry name" value="FG-GAP_3"/>
    <property type="match status" value="2"/>
</dbReference>
<dbReference type="SUPFAM" id="SSF69318">
    <property type="entry name" value="Integrin alpha N-terminal domain"/>
    <property type="match status" value="1"/>
</dbReference>
<evidence type="ECO:0000313" key="3">
    <source>
        <dbReference type="EMBL" id="WNM63330.1"/>
    </source>
</evidence>
<keyword evidence="4" id="KW-1185">Reference proteome</keyword>
<protein>
    <submittedName>
        <fullName evidence="3">PASTA domain-containing protein</fullName>
    </submittedName>
</protein>
<feature type="domain" description="PASTA" evidence="2">
    <location>
        <begin position="245"/>
        <end position="309"/>
    </location>
</feature>
<proteinExistence type="predicted"/>
<accession>A0AA96JXK2</accession>
<dbReference type="Pfam" id="PF01839">
    <property type="entry name" value="FG-GAP"/>
    <property type="match status" value="1"/>
</dbReference>
<feature type="domain" description="PASTA" evidence="2">
    <location>
        <begin position="375"/>
        <end position="439"/>
    </location>
</feature>
<feature type="domain" description="PASTA" evidence="2">
    <location>
        <begin position="180"/>
        <end position="244"/>
    </location>
</feature>
<reference evidence="3 4" key="1">
    <citation type="submission" date="2023-01" db="EMBL/GenBank/DDBJ databases">
        <title>Cultivation and genomic characterization of new, ubiquitous marine nitrite-oxidizing bacteria from the Nitrospirales.</title>
        <authorList>
            <person name="Mueller A.J."/>
            <person name="Daebeler A."/>
            <person name="Herbold C.W."/>
            <person name="Kirkegaard R.H."/>
            <person name="Daims H."/>
        </authorList>
    </citation>
    <scope>NUCLEOTIDE SEQUENCE [LARGE SCALE GENOMIC DNA]</scope>
    <source>
        <strain evidence="3 4">DK</strain>
    </source>
</reference>
<feature type="domain" description="PASTA" evidence="2">
    <location>
        <begin position="112"/>
        <end position="179"/>
    </location>
</feature>
<dbReference type="PANTHER" id="PTHR46580:SF2">
    <property type="entry name" value="MAM DOMAIN-CONTAINING PROTEIN"/>
    <property type="match status" value="1"/>
</dbReference>
<feature type="domain" description="PASTA" evidence="2">
    <location>
        <begin position="440"/>
        <end position="504"/>
    </location>
</feature>
<dbReference type="PROSITE" id="PS51178">
    <property type="entry name" value="PASTA"/>
    <property type="match status" value="7"/>
</dbReference>
<dbReference type="EMBL" id="CP116968">
    <property type="protein sequence ID" value="WNM63330.1"/>
    <property type="molecule type" value="Genomic_DNA"/>
</dbReference>
<dbReference type="InterPro" id="IPR028994">
    <property type="entry name" value="Integrin_alpha_N"/>
</dbReference>
<keyword evidence="1" id="KW-0732">Signal</keyword>
<gene>
    <name evidence="3" type="ORF">PQG83_06130</name>
</gene>
<dbReference type="InterPro" id="IPR013517">
    <property type="entry name" value="FG-GAP"/>
</dbReference>
<dbReference type="PANTHER" id="PTHR46580">
    <property type="entry name" value="SENSOR KINASE-RELATED"/>
    <property type="match status" value="1"/>
</dbReference>
<dbReference type="SUPFAM" id="SSF63825">
    <property type="entry name" value="YWTD domain"/>
    <property type="match status" value="1"/>
</dbReference>
<organism evidence="3 4">
    <name type="scientific">Candidatus Nitrospira neomarina</name>
    <dbReference type="NCBI Taxonomy" id="3020899"/>
    <lineage>
        <taxon>Bacteria</taxon>
        <taxon>Pseudomonadati</taxon>
        <taxon>Nitrospirota</taxon>
        <taxon>Nitrospiria</taxon>
        <taxon>Nitrospirales</taxon>
        <taxon>Nitrospiraceae</taxon>
        <taxon>Nitrospira</taxon>
    </lineage>
</organism>
<evidence type="ECO:0000256" key="1">
    <source>
        <dbReference type="ARBA" id="ARBA00022729"/>
    </source>
</evidence>
<dbReference type="SMART" id="SM00740">
    <property type="entry name" value="PASTA"/>
    <property type="match status" value="7"/>
</dbReference>
<dbReference type="CDD" id="cd06577">
    <property type="entry name" value="PASTA_pknB"/>
    <property type="match status" value="7"/>
</dbReference>
<dbReference type="Proteomes" id="UP001302494">
    <property type="component" value="Chromosome"/>
</dbReference>
<dbReference type="KEGG" id="nneo:PQG83_06130"/>
<evidence type="ECO:0000313" key="4">
    <source>
        <dbReference type="Proteomes" id="UP001302494"/>
    </source>
</evidence>
<dbReference type="InterPro" id="IPR005543">
    <property type="entry name" value="PASTA_dom"/>
</dbReference>
<dbReference type="RefSeq" id="WP_312747846.1">
    <property type="nucleotide sequence ID" value="NZ_CP116968.1"/>
</dbReference>
<dbReference type="Pfam" id="PF03793">
    <property type="entry name" value="PASTA"/>
    <property type="match status" value="7"/>
</dbReference>
<feature type="domain" description="PASTA" evidence="2">
    <location>
        <begin position="50"/>
        <end position="111"/>
    </location>
</feature>
<sequence length="1074" mass="107008">MNLMKVLHQNETMLNFTCQKLPKDPASIILQFGFLVCLVFLICGVPATAGAVEVPDVVGIPQSNAEAAIISSELSVGVVTSANSATVPIGEVISQDPAAGINVVSGSRVDLVVSGVTVPNVVGLAQAAAETAITAANLTVGTGTTANSATVPIGNVISQTPAAGTNVLPGNAVTLVISLGTAVPDLIGLTKAAAETAITAAGLTVGTGTTTNSATVPAGRVISQTPAAGSNVPPGSAVALVVSLGAKVPNVVGLTQAAAEAAIKSSGLTVGTVTTETSTTVPAGTVISQSPGAGTNVAPASAVTLVVSSGVVVPNVVGLTQTAAQTEITSANLTVGRVTKANSSSVASGKVISQNPAAGAKVEAGSAVALVVSLGAKVPDVVGSTKGSAQTALSTAGLKVGTVTSANSQTVAIGNVISQNPTAGSNVAPGSAVALVVSVGTAVPNVVNKSQAAAQAAIAGVGLTVGNVTSVFSDTVASGNVISQNPTAGTNVSPGSGVGLVISSGPPVLLMGVQNDPKTGPLVNSLYRLRTDGVVSKIGNLTHRTHGLAYVGSNLYSVEELTLAKQAGTPPNLYRLNPSTGATLATIRLSLSTGESLEGGRGLATEPGTNQLWGLLVVTSEVNTLRRLVTINPTTGVATQKAKLFGNFMDLAFDAAGTLYAITDNRPVSGGAVAPARIYTVNKTTGATTEFLNVSAGAVAGQPNFRESETIGVGSSPDLLYHLSGQHKVTSGFTKNILFEQIHRTTKARKAIALSGPDFFVTTALTLVPPTKTNTGTGTPALADLDASGTTDLIWQNTQDGSTAIWLMNGTTIAATGFPGGVPAAWRIAGVGDVNGDGKGDVIWRNSTSGTVAVWLMNGVSVTSVGFPGSASLAFEISGVGDVNGDEKADLVWRNRTDGSTAIWLMNGTTIAAPGFPGGVPMGWQIAGVGDVNGDSKADVIWRNGASGTVAVWLMNGLGITGVGFPGSASTAFEIAGVGDVNGDGKADLVWRNATDGSTAIWLMNGTTIAAPGFPGGVPLAWQISQVGDINGDGKSDVIWRNGRSGTVAVWLMNGASISSVGFPGSAPSDWEIQ</sequence>
<dbReference type="AlphaFoldDB" id="A0AA96JXK2"/>